<keyword evidence="2" id="KW-1185">Reference proteome</keyword>
<dbReference type="EMBL" id="MU118084">
    <property type="protein sequence ID" value="KAF9645619.1"/>
    <property type="molecule type" value="Genomic_DNA"/>
</dbReference>
<organism evidence="1 2">
    <name type="scientific">Thelephora ganbajun</name>
    <name type="common">Ganba fungus</name>
    <dbReference type="NCBI Taxonomy" id="370292"/>
    <lineage>
        <taxon>Eukaryota</taxon>
        <taxon>Fungi</taxon>
        <taxon>Dikarya</taxon>
        <taxon>Basidiomycota</taxon>
        <taxon>Agaricomycotina</taxon>
        <taxon>Agaricomycetes</taxon>
        <taxon>Thelephorales</taxon>
        <taxon>Thelephoraceae</taxon>
        <taxon>Thelephora</taxon>
    </lineage>
</organism>
<reference evidence="1" key="1">
    <citation type="submission" date="2019-10" db="EMBL/GenBank/DDBJ databases">
        <authorList>
            <consortium name="DOE Joint Genome Institute"/>
            <person name="Kuo A."/>
            <person name="Miyauchi S."/>
            <person name="Kiss E."/>
            <person name="Drula E."/>
            <person name="Kohler A."/>
            <person name="Sanchez-Garcia M."/>
            <person name="Andreopoulos B."/>
            <person name="Barry K.W."/>
            <person name="Bonito G."/>
            <person name="Buee M."/>
            <person name="Carver A."/>
            <person name="Chen C."/>
            <person name="Cichocki N."/>
            <person name="Clum A."/>
            <person name="Culley D."/>
            <person name="Crous P.W."/>
            <person name="Fauchery L."/>
            <person name="Girlanda M."/>
            <person name="Hayes R."/>
            <person name="Keri Z."/>
            <person name="Labutti K."/>
            <person name="Lipzen A."/>
            <person name="Lombard V."/>
            <person name="Magnuson J."/>
            <person name="Maillard F."/>
            <person name="Morin E."/>
            <person name="Murat C."/>
            <person name="Nolan M."/>
            <person name="Ohm R."/>
            <person name="Pangilinan J."/>
            <person name="Pereira M."/>
            <person name="Perotto S."/>
            <person name="Peter M."/>
            <person name="Riley R."/>
            <person name="Sitrit Y."/>
            <person name="Stielow B."/>
            <person name="Szollosi G."/>
            <person name="Zifcakova L."/>
            <person name="Stursova M."/>
            <person name="Spatafora J.W."/>
            <person name="Tedersoo L."/>
            <person name="Vaario L.-M."/>
            <person name="Yamada A."/>
            <person name="Yan M."/>
            <person name="Wang P."/>
            <person name="Xu J."/>
            <person name="Bruns T."/>
            <person name="Baldrian P."/>
            <person name="Vilgalys R."/>
            <person name="Henrissat B."/>
            <person name="Grigoriev I.V."/>
            <person name="Hibbett D."/>
            <person name="Nagy L.G."/>
            <person name="Martin F.M."/>
        </authorList>
    </citation>
    <scope>NUCLEOTIDE SEQUENCE</scope>
    <source>
        <strain evidence="1">P2</strain>
    </source>
</reference>
<protein>
    <submittedName>
        <fullName evidence="1">UDP-Glycosyltransferase/glycogen phosphorylase</fullName>
    </submittedName>
</protein>
<evidence type="ECO:0000313" key="2">
    <source>
        <dbReference type="Proteomes" id="UP000886501"/>
    </source>
</evidence>
<comment type="caution">
    <text evidence="1">The sequence shown here is derived from an EMBL/GenBank/DDBJ whole genome shotgun (WGS) entry which is preliminary data.</text>
</comment>
<evidence type="ECO:0000313" key="1">
    <source>
        <dbReference type="EMBL" id="KAF9645619.1"/>
    </source>
</evidence>
<name>A0ACB6Z7Y1_THEGA</name>
<proteinExistence type="predicted"/>
<dbReference type="Proteomes" id="UP000886501">
    <property type="component" value="Unassembled WGS sequence"/>
</dbReference>
<gene>
    <name evidence="1" type="ORF">BDM02DRAFT_3271587</name>
</gene>
<reference evidence="1" key="2">
    <citation type="journal article" date="2020" name="Nat. Commun.">
        <title>Large-scale genome sequencing of mycorrhizal fungi provides insights into the early evolution of symbiotic traits.</title>
        <authorList>
            <person name="Miyauchi S."/>
            <person name="Kiss E."/>
            <person name="Kuo A."/>
            <person name="Drula E."/>
            <person name="Kohler A."/>
            <person name="Sanchez-Garcia M."/>
            <person name="Morin E."/>
            <person name="Andreopoulos B."/>
            <person name="Barry K.W."/>
            <person name="Bonito G."/>
            <person name="Buee M."/>
            <person name="Carver A."/>
            <person name="Chen C."/>
            <person name="Cichocki N."/>
            <person name="Clum A."/>
            <person name="Culley D."/>
            <person name="Crous P.W."/>
            <person name="Fauchery L."/>
            <person name="Girlanda M."/>
            <person name="Hayes R.D."/>
            <person name="Keri Z."/>
            <person name="LaButti K."/>
            <person name="Lipzen A."/>
            <person name="Lombard V."/>
            <person name="Magnuson J."/>
            <person name="Maillard F."/>
            <person name="Murat C."/>
            <person name="Nolan M."/>
            <person name="Ohm R.A."/>
            <person name="Pangilinan J."/>
            <person name="Pereira M.F."/>
            <person name="Perotto S."/>
            <person name="Peter M."/>
            <person name="Pfister S."/>
            <person name="Riley R."/>
            <person name="Sitrit Y."/>
            <person name="Stielow J.B."/>
            <person name="Szollosi G."/>
            <person name="Zifcakova L."/>
            <person name="Stursova M."/>
            <person name="Spatafora J.W."/>
            <person name="Tedersoo L."/>
            <person name="Vaario L.M."/>
            <person name="Yamada A."/>
            <person name="Yan M."/>
            <person name="Wang P."/>
            <person name="Xu J."/>
            <person name="Bruns T."/>
            <person name="Baldrian P."/>
            <person name="Vilgalys R."/>
            <person name="Dunand C."/>
            <person name="Henrissat B."/>
            <person name="Grigoriev I.V."/>
            <person name="Hibbett D."/>
            <person name="Nagy L.G."/>
            <person name="Martin F.M."/>
        </authorList>
    </citation>
    <scope>NUCLEOTIDE SEQUENCE</scope>
    <source>
        <strain evidence="1">P2</strain>
    </source>
</reference>
<sequence length="405" mass="45843">MVVQGAEPFVRKVLFFTHAESGQANTILALALELLTRPHVQVHIASFPSLSRRVHGLNQAIKFHSLDGSDMLHALPAQGLTEESVKHPPVTKSWRLYDHLLVPALTVWDGEEYMRIYKSCKKVIEEIQPDLVVLDAIFNPGLDACFTLNQRFLLNTPNTPLDVVRVLQPWLKGFWYYPALASAIPFPVPWSLLLLNIWISIRLIYVVITSTQLNNLIKYRNEHGLPGRLPMDTALSRTLHMISPGIRELDYPLFIPDTIGLYGPMVLDTTPIEVADPELTQWLDRGETVMMCMGTHYLYTVSQIRAVVNGFLGAVGHNYGVQFFWKLSGMDRFEGLIEELLANPKDRERFRIVDWIHADPSAVMNHPNVVVSIHHGGANSYYEAARAGVPQIILAQWFDLYDMAT</sequence>
<accession>A0ACB6Z7Y1</accession>